<proteinExistence type="predicted"/>
<protein>
    <recommendedName>
        <fullName evidence="4">Transmembrane protein</fullName>
    </recommendedName>
</protein>
<accession>A0ABV1A0T2</accession>
<comment type="caution">
    <text evidence="2">The sequence shown here is derived from an EMBL/GenBank/DDBJ whole genome shotgun (WGS) entry which is preliminary data.</text>
</comment>
<evidence type="ECO:0000313" key="2">
    <source>
        <dbReference type="EMBL" id="MEQ2312134.1"/>
    </source>
</evidence>
<evidence type="ECO:0000313" key="3">
    <source>
        <dbReference type="Proteomes" id="UP001469553"/>
    </source>
</evidence>
<gene>
    <name evidence="2" type="ORF">AMECASPLE_027786</name>
</gene>
<dbReference type="EMBL" id="JAHRIP010078214">
    <property type="protein sequence ID" value="MEQ2312134.1"/>
    <property type="molecule type" value="Genomic_DNA"/>
</dbReference>
<dbReference type="Proteomes" id="UP001469553">
    <property type="component" value="Unassembled WGS sequence"/>
</dbReference>
<keyword evidence="1" id="KW-1133">Transmembrane helix</keyword>
<keyword evidence="3" id="KW-1185">Reference proteome</keyword>
<keyword evidence="1" id="KW-0812">Transmembrane</keyword>
<sequence length="107" mass="12177">MKSSFCLPSVPPVFGAAKQNPGYLGFMEKKSLDFNQMLVVTFSFFPKAMYCTIFFPQIVVLRFFFIGKTNRQNNIIKTMNKSGKKTAQSYESNCCAMVSLDLEILDF</sequence>
<evidence type="ECO:0008006" key="4">
    <source>
        <dbReference type="Google" id="ProtNLM"/>
    </source>
</evidence>
<name>A0ABV1A0T2_9TELE</name>
<feature type="transmembrane region" description="Helical" evidence="1">
    <location>
        <begin position="39"/>
        <end position="65"/>
    </location>
</feature>
<keyword evidence="1" id="KW-0472">Membrane</keyword>
<evidence type="ECO:0000256" key="1">
    <source>
        <dbReference type="SAM" id="Phobius"/>
    </source>
</evidence>
<organism evidence="2 3">
    <name type="scientific">Ameca splendens</name>
    <dbReference type="NCBI Taxonomy" id="208324"/>
    <lineage>
        <taxon>Eukaryota</taxon>
        <taxon>Metazoa</taxon>
        <taxon>Chordata</taxon>
        <taxon>Craniata</taxon>
        <taxon>Vertebrata</taxon>
        <taxon>Euteleostomi</taxon>
        <taxon>Actinopterygii</taxon>
        <taxon>Neopterygii</taxon>
        <taxon>Teleostei</taxon>
        <taxon>Neoteleostei</taxon>
        <taxon>Acanthomorphata</taxon>
        <taxon>Ovalentaria</taxon>
        <taxon>Atherinomorphae</taxon>
        <taxon>Cyprinodontiformes</taxon>
        <taxon>Goodeidae</taxon>
        <taxon>Ameca</taxon>
    </lineage>
</organism>
<reference evidence="2 3" key="1">
    <citation type="submission" date="2021-06" db="EMBL/GenBank/DDBJ databases">
        <authorList>
            <person name="Palmer J.M."/>
        </authorList>
    </citation>
    <scope>NUCLEOTIDE SEQUENCE [LARGE SCALE GENOMIC DNA]</scope>
    <source>
        <strain evidence="2 3">AS_MEX2019</strain>
        <tissue evidence="2">Muscle</tissue>
    </source>
</reference>